<dbReference type="PANTHER" id="PTHR44329">
    <property type="entry name" value="SERINE/THREONINE-PROTEIN KINASE TNNI3K-RELATED"/>
    <property type="match status" value="1"/>
</dbReference>
<dbReference type="InterPro" id="IPR051681">
    <property type="entry name" value="Ser/Thr_Kinases-Pseudokinases"/>
</dbReference>
<dbReference type="Pfam" id="PF00069">
    <property type="entry name" value="Pkinase"/>
    <property type="match status" value="1"/>
</dbReference>
<dbReference type="PROSITE" id="PS00108">
    <property type="entry name" value="PROTEIN_KINASE_ST"/>
    <property type="match status" value="1"/>
</dbReference>
<name>A0ABR2L3V7_9EUKA</name>
<dbReference type="PROSITE" id="PS00107">
    <property type="entry name" value="PROTEIN_KINASE_ATP"/>
    <property type="match status" value="1"/>
</dbReference>
<evidence type="ECO:0000256" key="2">
    <source>
        <dbReference type="ARBA" id="ARBA00022840"/>
    </source>
</evidence>
<dbReference type="EMBL" id="JAPFFF010000001">
    <property type="protein sequence ID" value="KAK8898042.1"/>
    <property type="molecule type" value="Genomic_DNA"/>
</dbReference>
<keyword evidence="1 3" id="KW-0547">Nucleotide-binding</keyword>
<dbReference type="SMART" id="SM00220">
    <property type="entry name" value="S_TKc"/>
    <property type="match status" value="1"/>
</dbReference>
<protein>
    <recommendedName>
        <fullName evidence="5">Protein kinase domain-containing protein</fullName>
    </recommendedName>
</protein>
<evidence type="ECO:0000259" key="5">
    <source>
        <dbReference type="PROSITE" id="PS50011"/>
    </source>
</evidence>
<dbReference type="Proteomes" id="UP001470230">
    <property type="component" value="Unassembled WGS sequence"/>
</dbReference>
<dbReference type="InterPro" id="IPR011009">
    <property type="entry name" value="Kinase-like_dom_sf"/>
</dbReference>
<evidence type="ECO:0000256" key="4">
    <source>
        <dbReference type="RuleBase" id="RU000304"/>
    </source>
</evidence>
<keyword evidence="7" id="KW-1185">Reference proteome</keyword>
<proteinExistence type="inferred from homology"/>
<feature type="domain" description="Protein kinase" evidence="5">
    <location>
        <begin position="12"/>
        <end position="173"/>
    </location>
</feature>
<dbReference type="PROSITE" id="PS50011">
    <property type="entry name" value="PROTEIN_KINASE_DOM"/>
    <property type="match status" value="1"/>
</dbReference>
<dbReference type="InterPro" id="IPR017441">
    <property type="entry name" value="Protein_kinase_ATP_BS"/>
</dbReference>
<dbReference type="PANTHER" id="PTHR44329:SF214">
    <property type="entry name" value="PROTEIN KINASE DOMAIN-CONTAINING PROTEIN"/>
    <property type="match status" value="1"/>
</dbReference>
<gene>
    <name evidence="6" type="ORF">M9Y10_000302</name>
</gene>
<keyword evidence="4" id="KW-0723">Serine/threonine-protein kinase</keyword>
<evidence type="ECO:0000313" key="6">
    <source>
        <dbReference type="EMBL" id="KAK8898042.1"/>
    </source>
</evidence>
<dbReference type="InterPro" id="IPR000719">
    <property type="entry name" value="Prot_kinase_dom"/>
</dbReference>
<keyword evidence="4" id="KW-0418">Kinase</keyword>
<evidence type="ECO:0000256" key="1">
    <source>
        <dbReference type="ARBA" id="ARBA00022741"/>
    </source>
</evidence>
<comment type="similarity">
    <text evidence="4">Belongs to the protein kinase superfamily.</text>
</comment>
<dbReference type="Gene3D" id="1.10.510.10">
    <property type="entry name" value="Transferase(Phosphotransferase) domain 1"/>
    <property type="match status" value="1"/>
</dbReference>
<organism evidence="6 7">
    <name type="scientific">Tritrichomonas musculus</name>
    <dbReference type="NCBI Taxonomy" id="1915356"/>
    <lineage>
        <taxon>Eukaryota</taxon>
        <taxon>Metamonada</taxon>
        <taxon>Parabasalia</taxon>
        <taxon>Tritrichomonadida</taxon>
        <taxon>Tritrichomonadidae</taxon>
        <taxon>Tritrichomonas</taxon>
    </lineage>
</organism>
<sequence>MEDIPSIARNEFEFIKRIGAGSSGSIKLAKNINYNIFYAAKKYRLNDNRFQKEIQIYKKVNDYAILSSLGFCQQNDFIIILTEYMQNGTLKQLIKANKKSEAVNKYLILLGVALGMKYLHSEGIVHRDLKPSNILLNDQMHPKICDFGESENSDEDKLLVIFAYNTIFLNSIE</sequence>
<evidence type="ECO:0000313" key="7">
    <source>
        <dbReference type="Proteomes" id="UP001470230"/>
    </source>
</evidence>
<evidence type="ECO:0000256" key="3">
    <source>
        <dbReference type="PROSITE-ProRule" id="PRU10141"/>
    </source>
</evidence>
<feature type="binding site" evidence="3">
    <location>
        <position position="42"/>
    </location>
    <ligand>
        <name>ATP</name>
        <dbReference type="ChEBI" id="CHEBI:30616"/>
    </ligand>
</feature>
<keyword evidence="2 3" id="KW-0067">ATP-binding</keyword>
<reference evidence="6 7" key="1">
    <citation type="submission" date="2024-04" db="EMBL/GenBank/DDBJ databases">
        <title>Tritrichomonas musculus Genome.</title>
        <authorList>
            <person name="Alves-Ferreira E."/>
            <person name="Grigg M."/>
            <person name="Lorenzi H."/>
            <person name="Galac M."/>
        </authorList>
    </citation>
    <scope>NUCLEOTIDE SEQUENCE [LARGE SCALE GENOMIC DNA]</scope>
    <source>
        <strain evidence="6 7">EAF2021</strain>
    </source>
</reference>
<dbReference type="CDD" id="cd00180">
    <property type="entry name" value="PKc"/>
    <property type="match status" value="1"/>
</dbReference>
<keyword evidence="4" id="KW-0808">Transferase</keyword>
<dbReference type="SUPFAM" id="SSF56112">
    <property type="entry name" value="Protein kinase-like (PK-like)"/>
    <property type="match status" value="1"/>
</dbReference>
<dbReference type="InterPro" id="IPR008271">
    <property type="entry name" value="Ser/Thr_kinase_AS"/>
</dbReference>
<comment type="caution">
    <text evidence="6">The sequence shown here is derived from an EMBL/GenBank/DDBJ whole genome shotgun (WGS) entry which is preliminary data.</text>
</comment>
<accession>A0ABR2L3V7</accession>